<comment type="caution">
    <text evidence="1">The sequence shown here is derived from an EMBL/GenBank/DDBJ whole genome shotgun (WGS) entry which is preliminary data.</text>
</comment>
<dbReference type="InterPro" id="IPR032675">
    <property type="entry name" value="LRR_dom_sf"/>
</dbReference>
<evidence type="ECO:0000313" key="2">
    <source>
        <dbReference type="Proteomes" id="UP000265520"/>
    </source>
</evidence>
<evidence type="ECO:0000313" key="1">
    <source>
        <dbReference type="EMBL" id="MCH91166.1"/>
    </source>
</evidence>
<dbReference type="PANTHER" id="PTHR31900:SF34">
    <property type="entry name" value="EMB|CAB62440.1-RELATED"/>
    <property type="match status" value="1"/>
</dbReference>
<feature type="non-terminal residue" evidence="1">
    <location>
        <position position="210"/>
    </location>
</feature>
<gene>
    <name evidence="1" type="ORF">A2U01_0012092</name>
</gene>
<sequence>MMKILPTFVLTTKTLSVLKLKGVALEEISYEDDPCFDLPSLKLLHLKSVTFTFYKHIRELLSACPILEELEVKDLRLAKVLCRNREVLSLSNLIRANISGDYIELDWFWFHNVQHLCIKLEWTYYLDAMFHNLIHMELIFDFRYPDEPYKWSFLMKFLKNSPKLQTLIIDEVDTVHDYGDRGEWKDPEIVPECLLSHLTTCSLGNYRRTN</sequence>
<dbReference type="Proteomes" id="UP000265520">
    <property type="component" value="Unassembled WGS sequence"/>
</dbReference>
<dbReference type="PANTHER" id="PTHR31900">
    <property type="entry name" value="F-BOX/RNI SUPERFAMILY PROTEIN-RELATED"/>
    <property type="match status" value="1"/>
</dbReference>
<dbReference type="SUPFAM" id="SSF52047">
    <property type="entry name" value="RNI-like"/>
    <property type="match status" value="1"/>
</dbReference>
<protein>
    <submittedName>
        <fullName evidence="1">F-box/RNI/FBD-like domain protein</fullName>
    </submittedName>
</protein>
<dbReference type="Gene3D" id="3.80.10.10">
    <property type="entry name" value="Ribonuclease Inhibitor"/>
    <property type="match status" value="1"/>
</dbReference>
<dbReference type="InterPro" id="IPR050232">
    <property type="entry name" value="FBL13/AtMIF1-like"/>
</dbReference>
<dbReference type="EMBL" id="LXQA010019849">
    <property type="protein sequence ID" value="MCH91166.1"/>
    <property type="molecule type" value="Genomic_DNA"/>
</dbReference>
<reference evidence="1 2" key="1">
    <citation type="journal article" date="2018" name="Front. Plant Sci.">
        <title>Red Clover (Trifolium pratense) and Zigzag Clover (T. medium) - A Picture of Genomic Similarities and Differences.</title>
        <authorList>
            <person name="Dluhosova J."/>
            <person name="Istvanek J."/>
            <person name="Nedelnik J."/>
            <person name="Repkova J."/>
        </authorList>
    </citation>
    <scope>NUCLEOTIDE SEQUENCE [LARGE SCALE GENOMIC DNA]</scope>
    <source>
        <strain evidence="2">cv. 10/8</strain>
        <tissue evidence="1">Leaf</tissue>
    </source>
</reference>
<dbReference type="AlphaFoldDB" id="A0A392MUE8"/>
<organism evidence="1 2">
    <name type="scientific">Trifolium medium</name>
    <dbReference type="NCBI Taxonomy" id="97028"/>
    <lineage>
        <taxon>Eukaryota</taxon>
        <taxon>Viridiplantae</taxon>
        <taxon>Streptophyta</taxon>
        <taxon>Embryophyta</taxon>
        <taxon>Tracheophyta</taxon>
        <taxon>Spermatophyta</taxon>
        <taxon>Magnoliopsida</taxon>
        <taxon>eudicotyledons</taxon>
        <taxon>Gunneridae</taxon>
        <taxon>Pentapetalae</taxon>
        <taxon>rosids</taxon>
        <taxon>fabids</taxon>
        <taxon>Fabales</taxon>
        <taxon>Fabaceae</taxon>
        <taxon>Papilionoideae</taxon>
        <taxon>50 kb inversion clade</taxon>
        <taxon>NPAAA clade</taxon>
        <taxon>Hologalegina</taxon>
        <taxon>IRL clade</taxon>
        <taxon>Trifolieae</taxon>
        <taxon>Trifolium</taxon>
    </lineage>
</organism>
<proteinExistence type="predicted"/>
<accession>A0A392MUE8</accession>
<keyword evidence="2" id="KW-1185">Reference proteome</keyword>
<name>A0A392MUE8_9FABA</name>